<dbReference type="Pfam" id="PF00001">
    <property type="entry name" value="7tm_1"/>
    <property type="match status" value="2"/>
</dbReference>
<evidence type="ECO:0000256" key="5">
    <source>
        <dbReference type="ARBA" id="ARBA00023040"/>
    </source>
</evidence>
<proteinExistence type="inferred from homology"/>
<dbReference type="SMART" id="SM01381">
    <property type="entry name" value="7TM_GPCR_Srsx"/>
    <property type="match status" value="1"/>
</dbReference>
<accession>A0AAU9X9Y0</accession>
<feature type="compositionally biased region" description="Basic and acidic residues" evidence="10">
    <location>
        <begin position="382"/>
        <end position="393"/>
    </location>
</feature>
<dbReference type="PRINTS" id="PR00237">
    <property type="entry name" value="GPCRRHODOPSN"/>
</dbReference>
<name>A0AAU9X9Y0_9CNID</name>
<evidence type="ECO:0000256" key="4">
    <source>
        <dbReference type="ARBA" id="ARBA00022989"/>
    </source>
</evidence>
<keyword evidence="5 9" id="KW-0297">G-protein coupled receptor</keyword>
<evidence type="ECO:0000256" key="11">
    <source>
        <dbReference type="SAM" id="Phobius"/>
    </source>
</evidence>
<comment type="caution">
    <text evidence="13">The sequence shown here is derived from an EMBL/GenBank/DDBJ whole genome shotgun (WGS) entry which is preliminary data.</text>
</comment>
<feature type="transmembrane region" description="Helical" evidence="11">
    <location>
        <begin position="166"/>
        <end position="190"/>
    </location>
</feature>
<keyword evidence="2" id="KW-1003">Cell membrane</keyword>
<feature type="region of interest" description="Disordered" evidence="10">
    <location>
        <begin position="374"/>
        <end position="393"/>
    </location>
</feature>
<keyword evidence="3 9" id="KW-0812">Transmembrane</keyword>
<comment type="similarity">
    <text evidence="9">Belongs to the G-protein coupled receptor 1 family.</text>
</comment>
<evidence type="ECO:0000256" key="6">
    <source>
        <dbReference type="ARBA" id="ARBA00023136"/>
    </source>
</evidence>
<keyword evidence="8 9" id="KW-0807">Transducer</keyword>
<evidence type="ECO:0000256" key="7">
    <source>
        <dbReference type="ARBA" id="ARBA00023170"/>
    </source>
</evidence>
<feature type="domain" description="G-protein coupled receptors family 1 profile" evidence="12">
    <location>
        <begin position="40"/>
        <end position="323"/>
    </location>
</feature>
<evidence type="ECO:0000313" key="13">
    <source>
        <dbReference type="EMBL" id="CAH3141955.1"/>
    </source>
</evidence>
<protein>
    <recommendedName>
        <fullName evidence="12">G-protein coupled receptors family 1 profile domain-containing protein</fullName>
    </recommendedName>
</protein>
<dbReference type="SUPFAM" id="SSF81321">
    <property type="entry name" value="Family A G protein-coupled receptor-like"/>
    <property type="match status" value="1"/>
</dbReference>
<feature type="transmembrane region" description="Helical" evidence="11">
    <location>
        <begin position="137"/>
        <end position="154"/>
    </location>
</feature>
<dbReference type="PANTHER" id="PTHR24248">
    <property type="entry name" value="ADRENERGIC RECEPTOR-RELATED G-PROTEIN COUPLED RECEPTOR"/>
    <property type="match status" value="1"/>
</dbReference>
<evidence type="ECO:0000256" key="9">
    <source>
        <dbReference type="RuleBase" id="RU000688"/>
    </source>
</evidence>
<keyword evidence="7 9" id="KW-0675">Receptor</keyword>
<dbReference type="AlphaFoldDB" id="A0AAU9X9Y0"/>
<evidence type="ECO:0000256" key="3">
    <source>
        <dbReference type="ARBA" id="ARBA00022692"/>
    </source>
</evidence>
<feature type="transmembrane region" description="Helical" evidence="11">
    <location>
        <begin position="29"/>
        <end position="49"/>
    </location>
</feature>
<organism evidence="13 14">
    <name type="scientific">Pocillopora meandrina</name>
    <dbReference type="NCBI Taxonomy" id="46732"/>
    <lineage>
        <taxon>Eukaryota</taxon>
        <taxon>Metazoa</taxon>
        <taxon>Cnidaria</taxon>
        <taxon>Anthozoa</taxon>
        <taxon>Hexacorallia</taxon>
        <taxon>Scleractinia</taxon>
        <taxon>Astrocoeniina</taxon>
        <taxon>Pocilloporidae</taxon>
        <taxon>Pocillopora</taxon>
    </lineage>
</organism>
<keyword evidence="4 11" id="KW-1133">Transmembrane helix</keyword>
<dbReference type="PROSITE" id="PS50262">
    <property type="entry name" value="G_PROTEIN_RECEP_F1_2"/>
    <property type="match status" value="1"/>
</dbReference>
<sequence length="393" mass="44505">MENSTNVTQRAPANALQIEPSWVYTGVGIYSALVILIVAGNLLIIIAFLTTPKLKTKTNYFIFSLAVADLLVGLFSVPLWIYFIVTFDFKNDLYKYYQLGDIVSGVSSILHLTCISIERCYAIVAPLKHRKIGKAKIFAGIVLSWLLAIFNALLRKLSGWKDVAIFNTFTFFFVPSLLIVAAYIAIFFVAKRSLKEHSRRSLKKRIHHAEPIQLGLPGKVKGENTKQFNPTRSPIRSAKTPADRDGSVSMYLRTFWLLKIRDLHVAYTVALVTGVFAICWLPFFSAILIYKWCAACTFVWDMRVLMAVKVLHFGNSAMNPIIYSVRNRRFNKAFKGLLLRLVCRRLDTSYAGMNNSTQATQRTRLTMTMMDKSVKLSPQNRSHSDDTCTTKLT</sequence>
<evidence type="ECO:0000256" key="8">
    <source>
        <dbReference type="ARBA" id="ARBA00023224"/>
    </source>
</evidence>
<dbReference type="Gene3D" id="1.20.1070.10">
    <property type="entry name" value="Rhodopsin 7-helix transmembrane proteins"/>
    <property type="match status" value="1"/>
</dbReference>
<comment type="subcellular location">
    <subcellularLocation>
        <location evidence="1">Cell membrane</location>
        <topology evidence="1">Multi-pass membrane protein</topology>
    </subcellularLocation>
</comment>
<feature type="transmembrane region" description="Helical" evidence="11">
    <location>
        <begin position="61"/>
        <end position="84"/>
    </location>
</feature>
<dbReference type="EMBL" id="CALNXJ010000036">
    <property type="protein sequence ID" value="CAH3141955.1"/>
    <property type="molecule type" value="Genomic_DNA"/>
</dbReference>
<gene>
    <name evidence="13" type="ORF">PMEA_00020197</name>
</gene>
<dbReference type="GO" id="GO:0004930">
    <property type="term" value="F:G protein-coupled receptor activity"/>
    <property type="evidence" value="ECO:0007669"/>
    <property type="project" value="UniProtKB-KW"/>
</dbReference>
<dbReference type="Proteomes" id="UP001159428">
    <property type="component" value="Unassembled WGS sequence"/>
</dbReference>
<evidence type="ECO:0000259" key="12">
    <source>
        <dbReference type="PROSITE" id="PS50262"/>
    </source>
</evidence>
<evidence type="ECO:0000256" key="10">
    <source>
        <dbReference type="SAM" id="MobiDB-lite"/>
    </source>
</evidence>
<feature type="transmembrane region" description="Helical" evidence="11">
    <location>
        <begin position="265"/>
        <end position="290"/>
    </location>
</feature>
<dbReference type="InterPro" id="IPR000276">
    <property type="entry name" value="GPCR_Rhodpsn"/>
</dbReference>
<dbReference type="GO" id="GO:0005886">
    <property type="term" value="C:plasma membrane"/>
    <property type="evidence" value="ECO:0007669"/>
    <property type="project" value="UniProtKB-SubCell"/>
</dbReference>
<feature type="transmembrane region" description="Helical" evidence="11">
    <location>
        <begin position="302"/>
        <end position="325"/>
    </location>
</feature>
<keyword evidence="6 11" id="KW-0472">Membrane</keyword>
<evidence type="ECO:0000313" key="14">
    <source>
        <dbReference type="Proteomes" id="UP001159428"/>
    </source>
</evidence>
<dbReference type="PROSITE" id="PS00237">
    <property type="entry name" value="G_PROTEIN_RECEP_F1_1"/>
    <property type="match status" value="1"/>
</dbReference>
<keyword evidence="14" id="KW-1185">Reference proteome</keyword>
<evidence type="ECO:0000256" key="2">
    <source>
        <dbReference type="ARBA" id="ARBA00022475"/>
    </source>
</evidence>
<evidence type="ECO:0000256" key="1">
    <source>
        <dbReference type="ARBA" id="ARBA00004651"/>
    </source>
</evidence>
<feature type="transmembrane region" description="Helical" evidence="11">
    <location>
        <begin position="96"/>
        <end position="117"/>
    </location>
</feature>
<dbReference type="InterPro" id="IPR017452">
    <property type="entry name" value="GPCR_Rhodpsn_7TM"/>
</dbReference>
<reference evidence="13 14" key="1">
    <citation type="submission" date="2022-05" db="EMBL/GenBank/DDBJ databases">
        <authorList>
            <consortium name="Genoscope - CEA"/>
            <person name="William W."/>
        </authorList>
    </citation>
    <scope>NUCLEOTIDE SEQUENCE [LARGE SCALE GENOMIC DNA]</scope>
</reference>